<dbReference type="InterPro" id="IPR000847">
    <property type="entry name" value="LysR_HTH_N"/>
</dbReference>
<evidence type="ECO:0000259" key="5">
    <source>
        <dbReference type="PROSITE" id="PS50931"/>
    </source>
</evidence>
<dbReference type="InterPro" id="IPR036390">
    <property type="entry name" value="WH_DNA-bd_sf"/>
</dbReference>
<reference evidence="6 7" key="1">
    <citation type="submission" date="2018-04" db="EMBL/GenBank/DDBJ databases">
        <title>Genomic Encyclopedia of Archaeal and Bacterial Type Strains, Phase II (KMG-II): from individual species to whole genera.</title>
        <authorList>
            <person name="Goeker M."/>
        </authorList>
    </citation>
    <scope>NUCLEOTIDE SEQUENCE [LARGE SCALE GENOMIC DNA]</scope>
    <source>
        <strain evidence="6 7">DSM 100977</strain>
    </source>
</reference>
<dbReference type="RefSeq" id="WP_107846177.1">
    <property type="nucleotide sequence ID" value="NZ_QBKS01000001.1"/>
</dbReference>
<dbReference type="PANTHER" id="PTHR30537">
    <property type="entry name" value="HTH-TYPE TRANSCRIPTIONAL REGULATOR"/>
    <property type="match status" value="1"/>
</dbReference>
<dbReference type="InterPro" id="IPR058163">
    <property type="entry name" value="LysR-type_TF_proteobact-type"/>
</dbReference>
<dbReference type="OrthoDB" id="9813056at2"/>
<dbReference type="EMBL" id="QBKS01000001">
    <property type="protein sequence ID" value="PTX55555.1"/>
    <property type="molecule type" value="Genomic_DNA"/>
</dbReference>
<comment type="similarity">
    <text evidence="1">Belongs to the LysR transcriptional regulatory family.</text>
</comment>
<dbReference type="Gene3D" id="3.40.190.290">
    <property type="match status" value="1"/>
</dbReference>
<evidence type="ECO:0000256" key="1">
    <source>
        <dbReference type="ARBA" id="ARBA00009437"/>
    </source>
</evidence>
<organism evidence="6 7">
    <name type="scientific">Litoreibacter ponti</name>
    <dbReference type="NCBI Taxonomy" id="1510457"/>
    <lineage>
        <taxon>Bacteria</taxon>
        <taxon>Pseudomonadati</taxon>
        <taxon>Pseudomonadota</taxon>
        <taxon>Alphaproteobacteria</taxon>
        <taxon>Rhodobacterales</taxon>
        <taxon>Roseobacteraceae</taxon>
        <taxon>Litoreibacter</taxon>
    </lineage>
</organism>
<gene>
    <name evidence="6" type="ORF">C8N43_0194</name>
</gene>
<evidence type="ECO:0000256" key="2">
    <source>
        <dbReference type="ARBA" id="ARBA00023015"/>
    </source>
</evidence>
<dbReference type="GO" id="GO:0003700">
    <property type="term" value="F:DNA-binding transcription factor activity"/>
    <property type="evidence" value="ECO:0007669"/>
    <property type="project" value="InterPro"/>
</dbReference>
<dbReference type="AlphaFoldDB" id="A0A2T6BHL7"/>
<dbReference type="FunFam" id="1.10.10.10:FF:000001">
    <property type="entry name" value="LysR family transcriptional regulator"/>
    <property type="match status" value="1"/>
</dbReference>
<evidence type="ECO:0000313" key="6">
    <source>
        <dbReference type="EMBL" id="PTX55555.1"/>
    </source>
</evidence>
<name>A0A2T6BHL7_9RHOB</name>
<dbReference type="InterPro" id="IPR036388">
    <property type="entry name" value="WH-like_DNA-bd_sf"/>
</dbReference>
<keyword evidence="4" id="KW-0804">Transcription</keyword>
<dbReference type="SUPFAM" id="SSF53850">
    <property type="entry name" value="Periplasmic binding protein-like II"/>
    <property type="match status" value="1"/>
</dbReference>
<evidence type="ECO:0000256" key="3">
    <source>
        <dbReference type="ARBA" id="ARBA00023125"/>
    </source>
</evidence>
<proteinExistence type="inferred from homology"/>
<protein>
    <submittedName>
        <fullName evidence="6">LysR family transcriptional regulator</fullName>
    </submittedName>
</protein>
<sequence length="300" mass="32916">MSYVETIKTFLRVFDLGSMSAAARDQRISPAVASARINTLETQMGVRLFSRTTRSLAPTEQGRVFYDGAQRIVEAIEAAEAAVTDMTRSPRGTLFVAAPLGVGRTVLAPEIPGFKKLYPLVDIRLRLSDRKIDLTAEGLDVVLFQGNPPDSNLMLRRIGEVERVLCASPDYLAFKGQPKDGPDLVAHHDCLNLRYPGAPEFQWPLQTPDGPVRYAVSGPFESDDGDVLTTWALGGYGVVLKPRHEVAEHLASGALVELCTRTPPPPVTLGMLFAHKRHRDPKLRLFLDHMGPRIAQALGL</sequence>
<dbReference type="Gene3D" id="1.10.10.10">
    <property type="entry name" value="Winged helix-like DNA-binding domain superfamily/Winged helix DNA-binding domain"/>
    <property type="match status" value="1"/>
</dbReference>
<dbReference type="GO" id="GO:0003677">
    <property type="term" value="F:DNA binding"/>
    <property type="evidence" value="ECO:0007669"/>
    <property type="project" value="UniProtKB-KW"/>
</dbReference>
<dbReference type="Proteomes" id="UP000243978">
    <property type="component" value="Unassembled WGS sequence"/>
</dbReference>
<keyword evidence="7" id="KW-1185">Reference proteome</keyword>
<dbReference type="PROSITE" id="PS50931">
    <property type="entry name" value="HTH_LYSR"/>
    <property type="match status" value="1"/>
</dbReference>
<accession>A0A2T6BHL7</accession>
<feature type="domain" description="HTH lysR-type" evidence="5">
    <location>
        <begin position="7"/>
        <end position="59"/>
    </location>
</feature>
<keyword evidence="3" id="KW-0238">DNA-binding</keyword>
<comment type="caution">
    <text evidence="6">The sequence shown here is derived from an EMBL/GenBank/DDBJ whole genome shotgun (WGS) entry which is preliminary data.</text>
</comment>
<evidence type="ECO:0000256" key="4">
    <source>
        <dbReference type="ARBA" id="ARBA00023163"/>
    </source>
</evidence>
<evidence type="ECO:0000313" key="7">
    <source>
        <dbReference type="Proteomes" id="UP000243978"/>
    </source>
</evidence>
<dbReference type="SUPFAM" id="SSF46785">
    <property type="entry name" value="Winged helix' DNA-binding domain"/>
    <property type="match status" value="1"/>
</dbReference>
<dbReference type="PANTHER" id="PTHR30537:SF5">
    <property type="entry name" value="HTH-TYPE TRANSCRIPTIONAL ACTIVATOR TTDR-RELATED"/>
    <property type="match status" value="1"/>
</dbReference>
<dbReference type="CDD" id="cd08422">
    <property type="entry name" value="PBP2_CrgA_like"/>
    <property type="match status" value="1"/>
</dbReference>
<dbReference type="Pfam" id="PF03466">
    <property type="entry name" value="LysR_substrate"/>
    <property type="match status" value="1"/>
</dbReference>
<dbReference type="InterPro" id="IPR005119">
    <property type="entry name" value="LysR_subst-bd"/>
</dbReference>
<keyword evidence="2" id="KW-0805">Transcription regulation</keyword>
<dbReference type="Pfam" id="PF00126">
    <property type="entry name" value="HTH_1"/>
    <property type="match status" value="1"/>
</dbReference>